<dbReference type="EMBL" id="JASPKY010000335">
    <property type="protein sequence ID" value="KAK9708166.1"/>
    <property type="molecule type" value="Genomic_DNA"/>
</dbReference>
<organism evidence="2 3">
    <name type="scientific">Popillia japonica</name>
    <name type="common">Japanese beetle</name>
    <dbReference type="NCBI Taxonomy" id="7064"/>
    <lineage>
        <taxon>Eukaryota</taxon>
        <taxon>Metazoa</taxon>
        <taxon>Ecdysozoa</taxon>
        <taxon>Arthropoda</taxon>
        <taxon>Hexapoda</taxon>
        <taxon>Insecta</taxon>
        <taxon>Pterygota</taxon>
        <taxon>Neoptera</taxon>
        <taxon>Endopterygota</taxon>
        <taxon>Coleoptera</taxon>
        <taxon>Polyphaga</taxon>
        <taxon>Scarabaeiformia</taxon>
        <taxon>Scarabaeidae</taxon>
        <taxon>Rutelinae</taxon>
        <taxon>Popillia</taxon>
    </lineage>
</organism>
<keyword evidence="3" id="KW-1185">Reference proteome</keyword>
<feature type="compositionally biased region" description="Polar residues" evidence="1">
    <location>
        <begin position="13"/>
        <end position="27"/>
    </location>
</feature>
<protein>
    <submittedName>
        <fullName evidence="2">Uncharacterized protein</fullName>
    </submittedName>
</protein>
<comment type="caution">
    <text evidence="2">The sequence shown here is derived from an EMBL/GenBank/DDBJ whole genome shotgun (WGS) entry which is preliminary data.</text>
</comment>
<reference evidence="2 3" key="1">
    <citation type="journal article" date="2024" name="BMC Genomics">
        <title>De novo assembly and annotation of Popillia japonica's genome with initial clues to its potential as an invasive pest.</title>
        <authorList>
            <person name="Cucini C."/>
            <person name="Boschi S."/>
            <person name="Funari R."/>
            <person name="Cardaioli E."/>
            <person name="Iannotti N."/>
            <person name="Marturano G."/>
            <person name="Paoli F."/>
            <person name="Bruttini M."/>
            <person name="Carapelli A."/>
            <person name="Frati F."/>
            <person name="Nardi F."/>
        </authorList>
    </citation>
    <scope>NUCLEOTIDE SEQUENCE [LARGE SCALE GENOMIC DNA]</scope>
    <source>
        <strain evidence="2">DMR45628</strain>
    </source>
</reference>
<proteinExistence type="predicted"/>
<name>A0AAW1JVS9_POPJA</name>
<feature type="compositionally biased region" description="Basic residues" evidence="1">
    <location>
        <begin position="1"/>
        <end position="12"/>
    </location>
</feature>
<evidence type="ECO:0000256" key="1">
    <source>
        <dbReference type="SAM" id="MobiDB-lite"/>
    </source>
</evidence>
<dbReference type="AlphaFoldDB" id="A0AAW1JVS9"/>
<sequence length="84" mass="9615">MLVPLRGRHLHNRATSDGSTTRFSESQSDLPQINFAMEEDDGRWLPTHLGCATIENNISIFLLRADKWKKMMEDGYLLILAVLQ</sequence>
<evidence type="ECO:0000313" key="2">
    <source>
        <dbReference type="EMBL" id="KAK9708166.1"/>
    </source>
</evidence>
<feature type="region of interest" description="Disordered" evidence="1">
    <location>
        <begin position="1"/>
        <end position="27"/>
    </location>
</feature>
<evidence type="ECO:0000313" key="3">
    <source>
        <dbReference type="Proteomes" id="UP001458880"/>
    </source>
</evidence>
<accession>A0AAW1JVS9</accession>
<gene>
    <name evidence="2" type="ORF">QE152_g27380</name>
</gene>
<dbReference type="Proteomes" id="UP001458880">
    <property type="component" value="Unassembled WGS sequence"/>
</dbReference>